<evidence type="ECO:0000256" key="4">
    <source>
        <dbReference type="ARBA" id="ARBA00022461"/>
    </source>
</evidence>
<comment type="similarity">
    <text evidence="2 12">Belongs to the amiloride-sensitive sodium channel (TC 1.A.6) family.</text>
</comment>
<keyword evidence="5 12" id="KW-0812">Transmembrane</keyword>
<dbReference type="Gene3D" id="1.10.287.770">
    <property type="entry name" value="YojJ-like"/>
    <property type="match status" value="1"/>
</dbReference>
<dbReference type="Pfam" id="PF00858">
    <property type="entry name" value="ASC"/>
    <property type="match status" value="1"/>
</dbReference>
<evidence type="ECO:0000256" key="8">
    <source>
        <dbReference type="ARBA" id="ARBA00023065"/>
    </source>
</evidence>
<evidence type="ECO:0000256" key="6">
    <source>
        <dbReference type="ARBA" id="ARBA00022989"/>
    </source>
</evidence>
<evidence type="ECO:0000313" key="14">
    <source>
        <dbReference type="EMBL" id="RZF47249.1"/>
    </source>
</evidence>
<dbReference type="GO" id="GO:0005886">
    <property type="term" value="C:plasma membrane"/>
    <property type="evidence" value="ECO:0007669"/>
    <property type="project" value="TreeGrafter"/>
</dbReference>
<keyword evidence="7" id="KW-0915">Sodium</keyword>
<dbReference type="EMBL" id="QKKF02004629">
    <property type="protein sequence ID" value="RZF47249.1"/>
    <property type="molecule type" value="Genomic_DNA"/>
</dbReference>
<evidence type="ECO:0000256" key="2">
    <source>
        <dbReference type="ARBA" id="ARBA00007193"/>
    </source>
</evidence>
<feature type="transmembrane region" description="Helical" evidence="13">
    <location>
        <begin position="44"/>
        <end position="64"/>
    </location>
</feature>
<comment type="subcellular location">
    <subcellularLocation>
        <location evidence="1">Membrane</location>
        <topology evidence="1">Multi-pass membrane protein</topology>
    </subcellularLocation>
</comment>
<evidence type="ECO:0000256" key="3">
    <source>
        <dbReference type="ARBA" id="ARBA00022448"/>
    </source>
</evidence>
<feature type="transmembrane region" description="Helical" evidence="13">
    <location>
        <begin position="470"/>
        <end position="496"/>
    </location>
</feature>
<keyword evidence="6 13" id="KW-1133">Transmembrane helix</keyword>
<dbReference type="GO" id="GO:0015280">
    <property type="term" value="F:ligand-gated sodium channel activity"/>
    <property type="evidence" value="ECO:0007669"/>
    <property type="project" value="TreeGrafter"/>
</dbReference>
<proteinExistence type="inferred from homology"/>
<dbReference type="Proteomes" id="UP000291343">
    <property type="component" value="Unassembled WGS sequence"/>
</dbReference>
<evidence type="ECO:0000313" key="15">
    <source>
        <dbReference type="Proteomes" id="UP000291343"/>
    </source>
</evidence>
<reference evidence="14 15" key="1">
    <citation type="journal article" date="2017" name="Gigascience">
        <title>Genome sequence of the small brown planthopper, Laodelphax striatellus.</title>
        <authorList>
            <person name="Zhu J."/>
            <person name="Jiang F."/>
            <person name="Wang X."/>
            <person name="Yang P."/>
            <person name="Bao Y."/>
            <person name="Zhao W."/>
            <person name="Wang W."/>
            <person name="Lu H."/>
            <person name="Wang Q."/>
            <person name="Cui N."/>
            <person name="Li J."/>
            <person name="Chen X."/>
            <person name="Luo L."/>
            <person name="Yu J."/>
            <person name="Kang L."/>
            <person name="Cui F."/>
        </authorList>
    </citation>
    <scope>NUCLEOTIDE SEQUENCE [LARGE SCALE GENOMIC DNA]</scope>
    <source>
        <strain evidence="14">Lst14</strain>
    </source>
</reference>
<evidence type="ECO:0000256" key="1">
    <source>
        <dbReference type="ARBA" id="ARBA00004141"/>
    </source>
</evidence>
<keyword evidence="4 12" id="KW-0894">Sodium channel</keyword>
<keyword evidence="9 13" id="KW-0472">Membrane</keyword>
<dbReference type="FunCoup" id="A0A482XPC7">
    <property type="interactions" value="25"/>
</dbReference>
<keyword evidence="15" id="KW-1185">Reference proteome</keyword>
<dbReference type="Gene3D" id="2.60.470.10">
    <property type="entry name" value="Acid-sensing ion channels like domains"/>
    <property type="match status" value="1"/>
</dbReference>
<evidence type="ECO:0000256" key="7">
    <source>
        <dbReference type="ARBA" id="ARBA00023053"/>
    </source>
</evidence>
<dbReference type="OrthoDB" id="6021021at2759"/>
<keyword evidence="11 12" id="KW-0407">Ion channel</keyword>
<evidence type="ECO:0000256" key="10">
    <source>
        <dbReference type="ARBA" id="ARBA00023201"/>
    </source>
</evidence>
<evidence type="ECO:0000256" key="12">
    <source>
        <dbReference type="RuleBase" id="RU000679"/>
    </source>
</evidence>
<accession>A0A482XPC7</accession>
<evidence type="ECO:0000256" key="13">
    <source>
        <dbReference type="SAM" id="Phobius"/>
    </source>
</evidence>
<sequence>MAKNRAFKRKTFIKRHIEDYCEASTLHGVKYVVSRDRPLFERTWWMIAILCSFLWSLYLIQQVWEKWNNSPVIVSFAEKSTSVWQIPFPAVTICSENKARQTIYNYTKYHHMNDSELTDDLFEKREVISLICDQHINNGGELTINESKIEFLEEVASPFEEVLFVCKWKEQLKECTEFFTPIMTEEGYCFTSNSLNHFDFYHNDGLNSKYMESLPNATDWNLEEGYKDSSPVDTYPRRAIGSGKKSGLTILMMARKNDLDYLCRGAVQGFKVTMHNPAEIPRVAERFFRVPLNQEVVLAVKPNMMTTSSNLLSYSPKGRQCFFPHERKLLFFKVYTQRNCELECLTNYTLKSCGCVSYYMPRAKDTLICGSESKNCTGYAYEKMIDEEITVTLKNKGDTTCNCLQSCTSLEYEAETSQATFDWEKQMMAYEVNMSDPDLLDSTFSRLSIYYKDAQFITSHRSELYGLADFLAGCGGLLGLTSGFSILSLVEIIYYLTLRLCNNYSQEKERQNDTEIEKSEKCKV</sequence>
<evidence type="ECO:0000256" key="11">
    <source>
        <dbReference type="ARBA" id="ARBA00023303"/>
    </source>
</evidence>
<dbReference type="PANTHER" id="PTHR11690:SF288">
    <property type="entry name" value="AMILORIDE-SENSITIVE NA+ CHANNEL-RELATED"/>
    <property type="match status" value="1"/>
</dbReference>
<comment type="caution">
    <text evidence="14">The sequence shown here is derived from an EMBL/GenBank/DDBJ whole genome shotgun (WGS) entry which is preliminary data.</text>
</comment>
<keyword evidence="3 12" id="KW-0813">Transport</keyword>
<evidence type="ECO:0000256" key="5">
    <source>
        <dbReference type="ARBA" id="ARBA00022692"/>
    </source>
</evidence>
<organism evidence="14 15">
    <name type="scientific">Laodelphax striatellus</name>
    <name type="common">Small brown planthopper</name>
    <name type="synonym">Delphax striatella</name>
    <dbReference type="NCBI Taxonomy" id="195883"/>
    <lineage>
        <taxon>Eukaryota</taxon>
        <taxon>Metazoa</taxon>
        <taxon>Ecdysozoa</taxon>
        <taxon>Arthropoda</taxon>
        <taxon>Hexapoda</taxon>
        <taxon>Insecta</taxon>
        <taxon>Pterygota</taxon>
        <taxon>Neoptera</taxon>
        <taxon>Paraneoptera</taxon>
        <taxon>Hemiptera</taxon>
        <taxon>Auchenorrhyncha</taxon>
        <taxon>Fulgoroidea</taxon>
        <taxon>Delphacidae</taxon>
        <taxon>Criomorphinae</taxon>
        <taxon>Laodelphax</taxon>
    </lineage>
</organism>
<keyword evidence="10 12" id="KW-0739">Sodium transport</keyword>
<gene>
    <name evidence="14" type="ORF">LSTR_LSTR004958</name>
</gene>
<evidence type="ECO:0008006" key="16">
    <source>
        <dbReference type="Google" id="ProtNLM"/>
    </source>
</evidence>
<dbReference type="STRING" id="195883.A0A482XPC7"/>
<keyword evidence="8 12" id="KW-0406">Ion transport</keyword>
<dbReference type="AlphaFoldDB" id="A0A482XPC7"/>
<evidence type="ECO:0000256" key="9">
    <source>
        <dbReference type="ARBA" id="ARBA00023136"/>
    </source>
</evidence>
<dbReference type="PANTHER" id="PTHR11690">
    <property type="entry name" value="AMILORIDE-SENSITIVE SODIUM CHANNEL-RELATED"/>
    <property type="match status" value="1"/>
</dbReference>
<name>A0A482XPC7_LAOST</name>
<dbReference type="PRINTS" id="PR01078">
    <property type="entry name" value="AMINACHANNEL"/>
</dbReference>
<protein>
    <recommendedName>
        <fullName evidence="16">Pickpocket</fullName>
    </recommendedName>
</protein>
<dbReference type="InParanoid" id="A0A482XPC7"/>
<dbReference type="InterPro" id="IPR001873">
    <property type="entry name" value="ENaC"/>
</dbReference>